<dbReference type="AlphaFoldDB" id="A0A5B8S0I9"/>
<dbReference type="PROSITE" id="PS51257">
    <property type="entry name" value="PROKAR_LIPOPROTEIN"/>
    <property type="match status" value="1"/>
</dbReference>
<dbReference type="KEGG" id="cof:FOZ74_12865"/>
<dbReference type="EMBL" id="CP042344">
    <property type="protein sequence ID" value="QEA13847.1"/>
    <property type="molecule type" value="Genomic_DNA"/>
</dbReference>
<dbReference type="RefSeq" id="WP_146913441.1">
    <property type="nucleotide sequence ID" value="NZ_CP042344.1"/>
</dbReference>
<dbReference type="InterPro" id="IPR047937">
    <property type="entry name" value="Eex_IncN-like"/>
</dbReference>
<proteinExistence type="predicted"/>
<dbReference type="NCBIfam" id="NF033894">
    <property type="entry name" value="Eex_IncN"/>
    <property type="match status" value="1"/>
</dbReference>
<dbReference type="OrthoDB" id="6049059at2"/>
<sequence>MRDSVMLAAFAAIVLVACGKPESAAMETVESLAANPERLKTLREQCRLERAKMGDELCNRVSEATRKRFYGNGNVPYTPPKEPPKF</sequence>
<keyword evidence="1" id="KW-0449">Lipoprotein</keyword>
<evidence type="ECO:0000313" key="2">
    <source>
        <dbReference type="Proteomes" id="UP000321199"/>
    </source>
</evidence>
<reference evidence="1 2" key="1">
    <citation type="submission" date="2019-07" db="EMBL/GenBank/DDBJ databases">
        <title>Complete genome sequence of Comamonas sp. NLF 7-7 isolated from livestock.</title>
        <authorList>
            <person name="Kim D.H."/>
            <person name="Kim J.G."/>
        </authorList>
    </citation>
    <scope>NUCLEOTIDE SEQUENCE [LARGE SCALE GENOMIC DNA]</scope>
    <source>
        <strain evidence="1 2">NLF 7-7</strain>
    </source>
</reference>
<name>A0A5B8S0I9_9BURK</name>
<gene>
    <name evidence="1" type="ORF">FOZ74_12865</name>
</gene>
<evidence type="ECO:0000313" key="1">
    <source>
        <dbReference type="EMBL" id="QEA13847.1"/>
    </source>
</evidence>
<dbReference type="Proteomes" id="UP000321199">
    <property type="component" value="Chromosome"/>
</dbReference>
<accession>A0A5B8S0I9</accession>
<protein>
    <submittedName>
        <fullName evidence="1">Entry exclusion lipoprotein TrbK</fullName>
    </submittedName>
</protein>
<keyword evidence="2" id="KW-1185">Reference proteome</keyword>
<organism evidence="1 2">
    <name type="scientific">Comamonas flocculans</name>
    <dbReference type="NCBI Taxonomy" id="2597701"/>
    <lineage>
        <taxon>Bacteria</taxon>
        <taxon>Pseudomonadati</taxon>
        <taxon>Pseudomonadota</taxon>
        <taxon>Betaproteobacteria</taxon>
        <taxon>Burkholderiales</taxon>
        <taxon>Comamonadaceae</taxon>
        <taxon>Comamonas</taxon>
    </lineage>
</organism>